<evidence type="ECO:0000313" key="1">
    <source>
        <dbReference type="EMBL" id="KAK1444785.1"/>
    </source>
</evidence>
<dbReference type="Gene3D" id="3.80.10.10">
    <property type="entry name" value="Ribonuclease Inhibitor"/>
    <property type="match status" value="1"/>
</dbReference>
<name>A0AAD8PGJ0_BABGI</name>
<evidence type="ECO:0000313" key="2">
    <source>
        <dbReference type="Proteomes" id="UP001230268"/>
    </source>
</evidence>
<proteinExistence type="predicted"/>
<dbReference type="AlphaFoldDB" id="A0AAD8PGJ0"/>
<dbReference type="Proteomes" id="UP001230268">
    <property type="component" value="Unassembled WGS sequence"/>
</dbReference>
<sequence>MLFNLSGERLATLQDDLVAGELCKLGLAFEDVTELDVSSCKLTSLDGIERFVNLNRLDACFNEIVSVVPLWKLGRLKVVKLRHNRLGPIWLRKVGAATVITTNYDLETPLVGLEPVHYSLLDLEANNIDSIRADPLAALDVDCLLIPNNGLVDITGIAGFNGVNTIDFTNNAIIDAAALLFMGYKLGLRVFLQGCEIINQECLLQLLDRDPEAEIIAPGDVKCEHHRLVKATILDLNRLCEKQFVDFDCEFADFRYAGDLLPCELKTPRNVMGENLEATHYVVRASNLNTKRIETISTMVDLPHAAVHSHRSYDSLKVYSTIGSVSEDATPLSINTMDGEYMAGNLTPSPKVLPYDGGKLPYDGGKDVDMVKNSYMDEICVKKNKLPAAEWVETIKDEFYSQFRCAPDTTINP</sequence>
<organism evidence="1 2">
    <name type="scientific">Babesia gibsoni</name>
    <dbReference type="NCBI Taxonomy" id="33632"/>
    <lineage>
        <taxon>Eukaryota</taxon>
        <taxon>Sar</taxon>
        <taxon>Alveolata</taxon>
        <taxon>Apicomplexa</taxon>
        <taxon>Aconoidasida</taxon>
        <taxon>Piroplasmida</taxon>
        <taxon>Babesiidae</taxon>
        <taxon>Babesia</taxon>
    </lineage>
</organism>
<comment type="caution">
    <text evidence="1">The sequence shown here is derived from an EMBL/GenBank/DDBJ whole genome shotgun (WGS) entry which is preliminary data.</text>
</comment>
<accession>A0AAD8PGJ0</accession>
<reference evidence="1" key="1">
    <citation type="submission" date="2023-08" db="EMBL/GenBank/DDBJ databases">
        <title>Draft sequence of the Babesia gibsoni genome.</title>
        <authorList>
            <person name="Yamagishi J.Y."/>
            <person name="Xuan X.X."/>
        </authorList>
    </citation>
    <scope>NUCLEOTIDE SEQUENCE</scope>
    <source>
        <strain evidence="1">Azabu</strain>
    </source>
</reference>
<evidence type="ECO:0008006" key="3">
    <source>
        <dbReference type="Google" id="ProtNLM"/>
    </source>
</evidence>
<dbReference type="EMBL" id="JAVEPI010000001">
    <property type="protein sequence ID" value="KAK1444785.1"/>
    <property type="molecule type" value="Genomic_DNA"/>
</dbReference>
<dbReference type="InterPro" id="IPR032675">
    <property type="entry name" value="LRR_dom_sf"/>
</dbReference>
<protein>
    <recommendedName>
        <fullName evidence="3">Leucine-rich repeat protein</fullName>
    </recommendedName>
</protein>
<gene>
    <name evidence="1" type="ORF">BgAZ_106910</name>
</gene>
<keyword evidence="2" id="KW-1185">Reference proteome</keyword>
<dbReference type="SUPFAM" id="SSF52058">
    <property type="entry name" value="L domain-like"/>
    <property type="match status" value="1"/>
</dbReference>